<dbReference type="InterPro" id="IPR006620">
    <property type="entry name" value="Pro_4_hyd_alph"/>
</dbReference>
<dbReference type="InterPro" id="IPR044862">
    <property type="entry name" value="Pro_4_hyd_alph_FE2OG_OXY"/>
</dbReference>
<evidence type="ECO:0000256" key="1">
    <source>
        <dbReference type="ARBA" id="ARBA00001961"/>
    </source>
</evidence>
<proteinExistence type="predicted"/>
<evidence type="ECO:0000256" key="3">
    <source>
        <dbReference type="ARBA" id="ARBA00022964"/>
    </source>
</evidence>
<dbReference type="SMART" id="SM00702">
    <property type="entry name" value="P4Hc"/>
    <property type="match status" value="1"/>
</dbReference>
<dbReference type="GO" id="GO:0016705">
    <property type="term" value="F:oxidoreductase activity, acting on paired donors, with incorporation or reduction of molecular oxygen"/>
    <property type="evidence" value="ECO:0007669"/>
    <property type="project" value="InterPro"/>
</dbReference>
<evidence type="ECO:0000256" key="5">
    <source>
        <dbReference type="ARBA" id="ARBA00023004"/>
    </source>
</evidence>
<organism evidence="7 8">
    <name type="scientific">Cylindrobasidium torrendii FP15055 ss-10</name>
    <dbReference type="NCBI Taxonomy" id="1314674"/>
    <lineage>
        <taxon>Eukaryota</taxon>
        <taxon>Fungi</taxon>
        <taxon>Dikarya</taxon>
        <taxon>Basidiomycota</taxon>
        <taxon>Agaricomycotina</taxon>
        <taxon>Agaricomycetes</taxon>
        <taxon>Agaricomycetidae</taxon>
        <taxon>Agaricales</taxon>
        <taxon>Marasmiineae</taxon>
        <taxon>Physalacriaceae</taxon>
        <taxon>Cylindrobasidium</taxon>
    </lineage>
</organism>
<keyword evidence="8" id="KW-1185">Reference proteome</keyword>
<evidence type="ECO:0000259" key="6">
    <source>
        <dbReference type="PROSITE" id="PS51471"/>
    </source>
</evidence>
<dbReference type="GO" id="GO:0031418">
    <property type="term" value="F:L-ascorbic acid binding"/>
    <property type="evidence" value="ECO:0007669"/>
    <property type="project" value="InterPro"/>
</dbReference>
<dbReference type="Pfam" id="PF13640">
    <property type="entry name" value="2OG-FeII_Oxy_3"/>
    <property type="match status" value="1"/>
</dbReference>
<comment type="cofactor">
    <cofactor evidence="1">
        <name>L-ascorbate</name>
        <dbReference type="ChEBI" id="CHEBI:38290"/>
    </cofactor>
</comment>
<dbReference type="InterPro" id="IPR005123">
    <property type="entry name" value="Oxoglu/Fe-dep_dioxygenase_dom"/>
</dbReference>
<reference evidence="7 8" key="1">
    <citation type="journal article" date="2015" name="Fungal Genet. Biol.">
        <title>Evolution of novel wood decay mechanisms in Agaricales revealed by the genome sequences of Fistulina hepatica and Cylindrobasidium torrendii.</title>
        <authorList>
            <person name="Floudas D."/>
            <person name="Held B.W."/>
            <person name="Riley R."/>
            <person name="Nagy L.G."/>
            <person name="Koehler G."/>
            <person name="Ransdell A.S."/>
            <person name="Younus H."/>
            <person name="Chow J."/>
            <person name="Chiniquy J."/>
            <person name="Lipzen A."/>
            <person name="Tritt A."/>
            <person name="Sun H."/>
            <person name="Haridas S."/>
            <person name="LaButti K."/>
            <person name="Ohm R.A."/>
            <person name="Kues U."/>
            <person name="Blanchette R.A."/>
            <person name="Grigoriev I.V."/>
            <person name="Minto R.E."/>
            <person name="Hibbett D.S."/>
        </authorList>
    </citation>
    <scope>NUCLEOTIDE SEQUENCE [LARGE SCALE GENOMIC DNA]</scope>
    <source>
        <strain evidence="7 8">FP15055 ss-10</strain>
    </source>
</reference>
<evidence type="ECO:0000256" key="2">
    <source>
        <dbReference type="ARBA" id="ARBA00022723"/>
    </source>
</evidence>
<dbReference type="PROSITE" id="PS51471">
    <property type="entry name" value="FE2OG_OXY"/>
    <property type="match status" value="1"/>
</dbReference>
<keyword evidence="3" id="KW-0223">Dioxygenase</keyword>
<evidence type="ECO:0000313" key="8">
    <source>
        <dbReference type="Proteomes" id="UP000054007"/>
    </source>
</evidence>
<dbReference type="AlphaFoldDB" id="A0A0D7B4H5"/>
<dbReference type="OrthoDB" id="27483at2759"/>
<name>A0A0D7B4H5_9AGAR</name>
<protein>
    <recommendedName>
        <fullName evidence="6">Fe2OG dioxygenase domain-containing protein</fullName>
    </recommendedName>
</protein>
<evidence type="ECO:0000313" key="7">
    <source>
        <dbReference type="EMBL" id="KIY65089.1"/>
    </source>
</evidence>
<dbReference type="Gene3D" id="2.60.120.620">
    <property type="entry name" value="q2cbj1_9rhob like domain"/>
    <property type="match status" value="1"/>
</dbReference>
<dbReference type="EMBL" id="KN880605">
    <property type="protein sequence ID" value="KIY65089.1"/>
    <property type="molecule type" value="Genomic_DNA"/>
</dbReference>
<keyword evidence="2" id="KW-0479">Metal-binding</keyword>
<dbReference type="GO" id="GO:0051213">
    <property type="term" value="F:dioxygenase activity"/>
    <property type="evidence" value="ECO:0007669"/>
    <property type="project" value="UniProtKB-KW"/>
</dbReference>
<dbReference type="PANTHER" id="PTHR33099:SF7">
    <property type="entry name" value="MYND-TYPE DOMAIN-CONTAINING PROTEIN"/>
    <property type="match status" value="1"/>
</dbReference>
<dbReference type="Proteomes" id="UP000054007">
    <property type="component" value="Unassembled WGS sequence"/>
</dbReference>
<accession>A0A0D7B4H5</accession>
<dbReference type="PANTHER" id="PTHR33099">
    <property type="entry name" value="FE2OG DIOXYGENASE DOMAIN-CONTAINING PROTEIN"/>
    <property type="match status" value="1"/>
</dbReference>
<keyword evidence="4" id="KW-0560">Oxidoreductase</keyword>
<sequence>MPTHPAIQRIRAAIQQDSFASGVCKVSVEQCSLYYRTDDKSAAHYINLAKASEGELLDLLNACDAAPFGRGTETVVDETYRKALKLDLSQFALSFDLAGTHIVAKIKQDLVDSDAAIRRVVRAEPYKLNIYDKGAFFKAHQDTPRSHDMFGSLVIVFPTAHEGGQLVLSEGEEQWSFDSTEMLHASTPEAPEISWVAFYSDTPHEVLPVTSGTRVTLTYNLYFDEVTTSLSSLTNDANARYAAIKSSLQEYIDYSKVFESKQGVLCFALSYLYSIKQEHKNDFGYQVEELSRFLKGGDALLFAVCRDLGLKTSISIMYKRPTYEGLKSVTRRYLAETPLLDDENLEEDSDWMYRNFERIDEYEPKFRWITQAPKKFRHEGNRLYAAFLTFGNEAQLEYTYGSLCIVARSPVWEPPSKAEKK</sequence>
<feature type="domain" description="Fe2OG dioxygenase" evidence="6">
    <location>
        <begin position="122"/>
        <end position="223"/>
    </location>
</feature>
<gene>
    <name evidence="7" type="ORF">CYLTODRAFT_379994</name>
</gene>
<keyword evidence="5" id="KW-0408">Iron</keyword>
<dbReference type="GO" id="GO:0005506">
    <property type="term" value="F:iron ion binding"/>
    <property type="evidence" value="ECO:0007669"/>
    <property type="project" value="InterPro"/>
</dbReference>
<evidence type="ECO:0000256" key="4">
    <source>
        <dbReference type="ARBA" id="ARBA00023002"/>
    </source>
</evidence>